<feature type="transmembrane region" description="Helical" evidence="6">
    <location>
        <begin position="216"/>
        <end position="238"/>
    </location>
</feature>
<evidence type="ECO:0000256" key="4">
    <source>
        <dbReference type="ARBA" id="ARBA00023136"/>
    </source>
</evidence>
<dbReference type="OMA" id="DGSMWIP"/>
<feature type="transmembrane region" description="Helical" evidence="6">
    <location>
        <begin position="129"/>
        <end position="150"/>
    </location>
</feature>
<gene>
    <name evidence="7" type="ORF">CHLRE_11g468250v5</name>
</gene>
<evidence type="ECO:0000256" key="6">
    <source>
        <dbReference type="SAM" id="Phobius"/>
    </source>
</evidence>
<feature type="compositionally biased region" description="Polar residues" evidence="5">
    <location>
        <begin position="84"/>
        <end position="94"/>
    </location>
</feature>
<dbReference type="InParanoid" id="A0A2K3D843"/>
<feature type="transmembrane region" description="Helical" evidence="6">
    <location>
        <begin position="244"/>
        <end position="267"/>
    </location>
</feature>
<feature type="region of interest" description="Disordered" evidence="5">
    <location>
        <begin position="339"/>
        <end position="371"/>
    </location>
</feature>
<keyword evidence="4 6" id="KW-0472">Membrane</keyword>
<accession>A0A2K3D843</accession>
<organism evidence="7 8">
    <name type="scientific">Chlamydomonas reinhardtii</name>
    <name type="common">Chlamydomonas smithii</name>
    <dbReference type="NCBI Taxonomy" id="3055"/>
    <lineage>
        <taxon>Eukaryota</taxon>
        <taxon>Viridiplantae</taxon>
        <taxon>Chlorophyta</taxon>
        <taxon>core chlorophytes</taxon>
        <taxon>Chlorophyceae</taxon>
        <taxon>CS clade</taxon>
        <taxon>Chlamydomonadales</taxon>
        <taxon>Chlamydomonadaceae</taxon>
        <taxon>Chlamydomonas</taxon>
    </lineage>
</organism>
<evidence type="ECO:0000256" key="2">
    <source>
        <dbReference type="ARBA" id="ARBA00022692"/>
    </source>
</evidence>
<evidence type="ECO:0000256" key="1">
    <source>
        <dbReference type="ARBA" id="ARBA00004141"/>
    </source>
</evidence>
<proteinExistence type="predicted"/>
<dbReference type="GO" id="GO:0016020">
    <property type="term" value="C:membrane"/>
    <property type="evidence" value="ECO:0007669"/>
    <property type="project" value="UniProtKB-SubCell"/>
</dbReference>
<keyword evidence="2 6" id="KW-0812">Transmembrane</keyword>
<reference evidence="7 8" key="1">
    <citation type="journal article" date="2007" name="Science">
        <title>The Chlamydomonas genome reveals the evolution of key animal and plant functions.</title>
        <authorList>
            <person name="Merchant S.S."/>
            <person name="Prochnik S.E."/>
            <person name="Vallon O."/>
            <person name="Harris E.H."/>
            <person name="Karpowicz S.J."/>
            <person name="Witman G.B."/>
            <person name="Terry A."/>
            <person name="Salamov A."/>
            <person name="Fritz-Laylin L.K."/>
            <person name="Marechal-Drouard L."/>
            <person name="Marshall W.F."/>
            <person name="Qu L.H."/>
            <person name="Nelson D.R."/>
            <person name="Sanderfoot A.A."/>
            <person name="Spalding M.H."/>
            <person name="Kapitonov V.V."/>
            <person name="Ren Q."/>
            <person name="Ferris P."/>
            <person name="Lindquist E."/>
            <person name="Shapiro H."/>
            <person name="Lucas S.M."/>
            <person name="Grimwood J."/>
            <person name="Schmutz J."/>
            <person name="Cardol P."/>
            <person name="Cerutti H."/>
            <person name="Chanfreau G."/>
            <person name="Chen C.L."/>
            <person name="Cognat V."/>
            <person name="Croft M.T."/>
            <person name="Dent R."/>
            <person name="Dutcher S."/>
            <person name="Fernandez E."/>
            <person name="Fukuzawa H."/>
            <person name="Gonzalez-Ballester D."/>
            <person name="Gonzalez-Halphen D."/>
            <person name="Hallmann A."/>
            <person name="Hanikenne M."/>
            <person name="Hippler M."/>
            <person name="Inwood W."/>
            <person name="Jabbari K."/>
            <person name="Kalanon M."/>
            <person name="Kuras R."/>
            <person name="Lefebvre P.A."/>
            <person name="Lemaire S.D."/>
            <person name="Lobanov A.V."/>
            <person name="Lohr M."/>
            <person name="Manuell A."/>
            <person name="Meier I."/>
            <person name="Mets L."/>
            <person name="Mittag M."/>
            <person name="Mittelmeier T."/>
            <person name="Moroney J.V."/>
            <person name="Moseley J."/>
            <person name="Napoli C."/>
            <person name="Nedelcu A.M."/>
            <person name="Niyogi K."/>
            <person name="Novoselov S.V."/>
            <person name="Paulsen I.T."/>
            <person name="Pazour G."/>
            <person name="Purton S."/>
            <person name="Ral J.P."/>
            <person name="Riano-Pachon D.M."/>
            <person name="Riekhof W."/>
            <person name="Rymarquis L."/>
            <person name="Schroda M."/>
            <person name="Stern D."/>
            <person name="Umen J."/>
            <person name="Willows R."/>
            <person name="Wilson N."/>
            <person name="Zimmer S.L."/>
            <person name="Allmer J."/>
            <person name="Balk J."/>
            <person name="Bisova K."/>
            <person name="Chen C.J."/>
            <person name="Elias M."/>
            <person name="Gendler K."/>
            <person name="Hauser C."/>
            <person name="Lamb M.R."/>
            <person name="Ledford H."/>
            <person name="Long J.C."/>
            <person name="Minagawa J."/>
            <person name="Page M.D."/>
            <person name="Pan J."/>
            <person name="Pootakham W."/>
            <person name="Roje S."/>
            <person name="Rose A."/>
            <person name="Stahlberg E."/>
            <person name="Terauchi A.M."/>
            <person name="Yang P."/>
            <person name="Ball S."/>
            <person name="Bowler C."/>
            <person name="Dieckmann C.L."/>
            <person name="Gladyshev V.N."/>
            <person name="Green P."/>
            <person name="Jorgensen R."/>
            <person name="Mayfield S."/>
            <person name="Mueller-Roeber B."/>
            <person name="Rajamani S."/>
            <person name="Sayre R.T."/>
            <person name="Brokstein P."/>
            <person name="Dubchak I."/>
            <person name="Goodstein D."/>
            <person name="Hornick L."/>
            <person name="Huang Y.W."/>
            <person name="Jhaveri J."/>
            <person name="Luo Y."/>
            <person name="Martinez D."/>
            <person name="Ngau W.C."/>
            <person name="Otillar B."/>
            <person name="Poliakov A."/>
            <person name="Porter A."/>
            <person name="Szajkowski L."/>
            <person name="Werner G."/>
            <person name="Zhou K."/>
            <person name="Grigoriev I.V."/>
            <person name="Rokhsar D.S."/>
            <person name="Grossman A.R."/>
        </authorList>
    </citation>
    <scope>NUCLEOTIDE SEQUENCE [LARGE SCALE GENOMIC DNA]</scope>
    <source>
        <strain evidence="8">CC-503</strain>
    </source>
</reference>
<dbReference type="GeneID" id="5725087"/>
<comment type="subcellular location">
    <subcellularLocation>
        <location evidence="1">Membrane</location>
        <topology evidence="1">Multi-pass membrane protein</topology>
    </subcellularLocation>
</comment>
<evidence type="ECO:0000313" key="7">
    <source>
        <dbReference type="EMBL" id="PNW76701.1"/>
    </source>
</evidence>
<dbReference type="Gramene" id="PNW76701">
    <property type="protein sequence ID" value="PNW76701"/>
    <property type="gene ID" value="CHLRE_11g468250v5"/>
</dbReference>
<keyword evidence="8" id="KW-1185">Reference proteome</keyword>
<evidence type="ECO:0000256" key="5">
    <source>
        <dbReference type="SAM" id="MobiDB-lite"/>
    </source>
</evidence>
<feature type="transmembrane region" description="Helical" evidence="6">
    <location>
        <begin position="184"/>
        <end position="204"/>
    </location>
</feature>
<evidence type="ECO:0008006" key="9">
    <source>
        <dbReference type="Google" id="ProtNLM"/>
    </source>
</evidence>
<feature type="transmembrane region" description="Helical" evidence="6">
    <location>
        <begin position="410"/>
        <end position="436"/>
    </location>
</feature>
<feature type="transmembrane region" description="Helical" evidence="6">
    <location>
        <begin position="387"/>
        <end position="404"/>
    </location>
</feature>
<keyword evidence="3 6" id="KW-1133">Transmembrane helix</keyword>
<name>A0A2K3D843_CHLRE</name>
<dbReference type="EMBL" id="CM008972">
    <property type="protein sequence ID" value="PNW76701.1"/>
    <property type="molecule type" value="Genomic_DNA"/>
</dbReference>
<dbReference type="AlphaFoldDB" id="A0A2K3D843"/>
<evidence type="ECO:0000313" key="8">
    <source>
        <dbReference type="Proteomes" id="UP000006906"/>
    </source>
</evidence>
<dbReference type="RefSeq" id="XP_042919568.1">
    <property type="nucleotide sequence ID" value="XM_043067563.1"/>
</dbReference>
<dbReference type="SUPFAM" id="SSF144091">
    <property type="entry name" value="Rhomboid-like"/>
    <property type="match status" value="1"/>
</dbReference>
<evidence type="ECO:0000256" key="3">
    <source>
        <dbReference type="ARBA" id="ARBA00022989"/>
    </source>
</evidence>
<dbReference type="InterPro" id="IPR035952">
    <property type="entry name" value="Rhomboid-like_sf"/>
</dbReference>
<dbReference type="ExpressionAtlas" id="A0A2K3D843">
    <property type="expression patterns" value="baseline and differential"/>
</dbReference>
<feature type="region of interest" description="Disordered" evidence="5">
    <location>
        <begin position="20"/>
        <end position="39"/>
    </location>
</feature>
<dbReference type="KEGG" id="cre:CHLRE_11g468250v5"/>
<feature type="transmembrane region" description="Helical" evidence="6">
    <location>
        <begin position="479"/>
        <end position="501"/>
    </location>
</feature>
<dbReference type="OrthoDB" id="418595at2759"/>
<feature type="region of interest" description="Disordered" evidence="5">
    <location>
        <begin position="76"/>
        <end position="95"/>
    </location>
</feature>
<protein>
    <recommendedName>
        <fullName evidence="9">Peptidase S54 rhomboid domain-containing protein</fullName>
    </recommendedName>
</protein>
<dbReference type="Proteomes" id="UP000006906">
    <property type="component" value="Chromosome 11"/>
</dbReference>
<dbReference type="PaxDb" id="3055-EDO98558"/>
<feature type="compositionally biased region" description="Low complexity" evidence="5">
    <location>
        <begin position="342"/>
        <end position="365"/>
    </location>
</feature>
<dbReference type="Gene3D" id="1.20.1540.10">
    <property type="entry name" value="Rhomboid-like"/>
    <property type="match status" value="1"/>
</dbReference>
<sequence>MAYSNLQKIGRLDTKQPECKAGLQAKRASKGLRRSVSIKAADDGKRTTIDSLDSLLGSSGEGDKQQQQRVEWWRVRPKQEAPPRTTSISNSRNPSGRFIANEEMLRNEVWAGAKTAPGQAIELPKVTPYLSYALALVNAAVYGTLVRISLTQGPEAAAELLGSVGLSRGGVVEQGELWRLLSGLVVHGGLGPVAVVLLGLGLVAPRVEASLGYRTFTAAYLLSALAAADVIIALGGAATDLPTSAATAAAAAAASTSAAAATAAAAASAAASGGSGGGNLLAAILHPAGANVMASVAASASAAAGGAAGGLGLGLGALGAVMGIAGAAAAHEVVNGGVEETAGSSRSSSGNGASSSSGSGGSSDAAHGHGRSGAGAAGAAGAIRVDAGAVLLAVGGVAAAAPYIQEAGGIGGAAAAGALLASLAAGFGTGFALAAAAGPRYQVTREVDLPDGSMWIPDPDNVQEYTVVLDRTTAIQRSLVTGLMAAALGGASLSVLLAAAAPGGGAGLGL</sequence>